<reference evidence="1" key="1">
    <citation type="submission" date="2019-10" db="EMBL/GenBank/DDBJ databases">
        <authorList>
            <person name="Soares A.E.R."/>
            <person name="Aleixo A."/>
            <person name="Schneider P."/>
            <person name="Miyaki C.Y."/>
            <person name="Schneider M.P."/>
            <person name="Mello C."/>
            <person name="Vasconcelos A.T.R."/>
        </authorList>
    </citation>
    <scope>NUCLEOTIDE SEQUENCE</scope>
    <source>
        <tissue evidence="1">Muscle</tissue>
    </source>
</reference>
<keyword evidence="2" id="KW-1185">Reference proteome</keyword>
<dbReference type="PANTHER" id="PTHR33332">
    <property type="entry name" value="REVERSE TRANSCRIPTASE DOMAIN-CONTAINING PROTEIN"/>
    <property type="match status" value="1"/>
</dbReference>
<dbReference type="Proteomes" id="UP001145742">
    <property type="component" value="Unassembled WGS sequence"/>
</dbReference>
<evidence type="ECO:0000313" key="2">
    <source>
        <dbReference type="Proteomes" id="UP001145742"/>
    </source>
</evidence>
<gene>
    <name evidence="1" type="ORF">WISP_115509</name>
</gene>
<evidence type="ECO:0000313" key="1">
    <source>
        <dbReference type="EMBL" id="KAJ7409346.1"/>
    </source>
</evidence>
<proteinExistence type="predicted"/>
<dbReference type="EMBL" id="WHWB01034476">
    <property type="protein sequence ID" value="KAJ7409346.1"/>
    <property type="molecule type" value="Genomic_DNA"/>
</dbReference>
<sequence>MCLKGPARHPMDSAMRPGHCNSKGGCSPDPEVVVVVVEAPVLVPVLFNIFVVDVDGGTECTFRKFAKNNKSCGTVNTPEGKNAVQRDLDTLERWTCANSMKFNKTKCKVLHLGQDNPKYKTRMDKEGFGDVG</sequence>
<comment type="caution">
    <text evidence="1">The sequence shown here is derived from an EMBL/GenBank/DDBJ whole genome shotgun (WGS) entry which is preliminary data.</text>
</comment>
<organism evidence="1 2">
    <name type="scientific">Willisornis vidua</name>
    <name type="common">Xingu scale-backed antbird</name>
    <dbReference type="NCBI Taxonomy" id="1566151"/>
    <lineage>
        <taxon>Eukaryota</taxon>
        <taxon>Metazoa</taxon>
        <taxon>Chordata</taxon>
        <taxon>Craniata</taxon>
        <taxon>Vertebrata</taxon>
        <taxon>Euteleostomi</taxon>
        <taxon>Archelosauria</taxon>
        <taxon>Archosauria</taxon>
        <taxon>Dinosauria</taxon>
        <taxon>Saurischia</taxon>
        <taxon>Theropoda</taxon>
        <taxon>Coelurosauria</taxon>
        <taxon>Aves</taxon>
        <taxon>Neognathae</taxon>
        <taxon>Neoaves</taxon>
        <taxon>Telluraves</taxon>
        <taxon>Australaves</taxon>
        <taxon>Passeriformes</taxon>
        <taxon>Thamnophilidae</taxon>
        <taxon>Willisornis</taxon>
    </lineage>
</organism>
<name>A0ABQ9CZH5_9PASS</name>
<accession>A0ABQ9CZH5</accession>
<protein>
    <submittedName>
        <fullName evidence="1">Rna-directed dna polymerase from mobile element jockey-like</fullName>
    </submittedName>
</protein>